<protein>
    <submittedName>
        <fullName evidence="1">Uncharacterized protein</fullName>
    </submittedName>
</protein>
<dbReference type="AlphaFoldDB" id="A0A9D4T8J9"/>
<evidence type="ECO:0000313" key="2">
    <source>
        <dbReference type="Proteomes" id="UP000821837"/>
    </source>
</evidence>
<name>A0A9D4T8J9_RHISA</name>
<sequence length="156" mass="17387">MIFDTMTGYQVEVFLVDYGETLMVDRKAVEGSSWDTASIDYVKSTVRKADVVHVEVLGETISGGLYGKIFINCNKNVMSLDEELIKLKYAFPDTEAGREGGQISKAFLNYHQTWTLVHSSRALFTSAPIMIRADCHHNLHSPKFGLSATALDHLGR</sequence>
<reference evidence="1" key="2">
    <citation type="submission" date="2021-09" db="EMBL/GenBank/DDBJ databases">
        <authorList>
            <person name="Jia N."/>
            <person name="Wang J."/>
            <person name="Shi W."/>
            <person name="Du L."/>
            <person name="Sun Y."/>
            <person name="Zhan W."/>
            <person name="Jiang J."/>
            <person name="Wang Q."/>
            <person name="Zhang B."/>
            <person name="Ji P."/>
            <person name="Sakyi L.B."/>
            <person name="Cui X."/>
            <person name="Yuan T."/>
            <person name="Jiang B."/>
            <person name="Yang W."/>
            <person name="Lam T.T.-Y."/>
            <person name="Chang Q."/>
            <person name="Ding S."/>
            <person name="Wang X."/>
            <person name="Zhu J."/>
            <person name="Ruan X."/>
            <person name="Zhao L."/>
            <person name="Wei J."/>
            <person name="Que T."/>
            <person name="Du C."/>
            <person name="Cheng J."/>
            <person name="Dai P."/>
            <person name="Han X."/>
            <person name="Huang E."/>
            <person name="Gao Y."/>
            <person name="Liu J."/>
            <person name="Shao H."/>
            <person name="Ye R."/>
            <person name="Li L."/>
            <person name="Wei W."/>
            <person name="Wang X."/>
            <person name="Wang C."/>
            <person name="Huo Q."/>
            <person name="Li W."/>
            <person name="Guo W."/>
            <person name="Chen H."/>
            <person name="Chen S."/>
            <person name="Zhou L."/>
            <person name="Zhou L."/>
            <person name="Ni X."/>
            <person name="Tian J."/>
            <person name="Zhou Y."/>
            <person name="Sheng Y."/>
            <person name="Liu T."/>
            <person name="Pan Y."/>
            <person name="Xia L."/>
            <person name="Li J."/>
            <person name="Zhao F."/>
            <person name="Cao W."/>
        </authorList>
    </citation>
    <scope>NUCLEOTIDE SEQUENCE</scope>
    <source>
        <strain evidence="1">Rsan-2018</strain>
        <tissue evidence="1">Larvae</tissue>
    </source>
</reference>
<dbReference type="VEuPathDB" id="VectorBase:RSAN_052879"/>
<accession>A0A9D4T8J9</accession>
<dbReference type="Proteomes" id="UP000821837">
    <property type="component" value="Chromosome 1"/>
</dbReference>
<organism evidence="1 2">
    <name type="scientific">Rhipicephalus sanguineus</name>
    <name type="common">Brown dog tick</name>
    <name type="synonym">Ixodes sanguineus</name>
    <dbReference type="NCBI Taxonomy" id="34632"/>
    <lineage>
        <taxon>Eukaryota</taxon>
        <taxon>Metazoa</taxon>
        <taxon>Ecdysozoa</taxon>
        <taxon>Arthropoda</taxon>
        <taxon>Chelicerata</taxon>
        <taxon>Arachnida</taxon>
        <taxon>Acari</taxon>
        <taxon>Parasitiformes</taxon>
        <taxon>Ixodida</taxon>
        <taxon>Ixodoidea</taxon>
        <taxon>Ixodidae</taxon>
        <taxon>Rhipicephalinae</taxon>
        <taxon>Rhipicephalus</taxon>
        <taxon>Rhipicephalus</taxon>
    </lineage>
</organism>
<proteinExistence type="predicted"/>
<gene>
    <name evidence="1" type="ORF">HPB52_004299</name>
</gene>
<comment type="caution">
    <text evidence="1">The sequence shown here is derived from an EMBL/GenBank/DDBJ whole genome shotgun (WGS) entry which is preliminary data.</text>
</comment>
<reference evidence="1" key="1">
    <citation type="journal article" date="2020" name="Cell">
        <title>Large-Scale Comparative Analyses of Tick Genomes Elucidate Their Genetic Diversity and Vector Capacities.</title>
        <authorList>
            <consortium name="Tick Genome and Microbiome Consortium (TIGMIC)"/>
            <person name="Jia N."/>
            <person name="Wang J."/>
            <person name="Shi W."/>
            <person name="Du L."/>
            <person name="Sun Y."/>
            <person name="Zhan W."/>
            <person name="Jiang J.F."/>
            <person name="Wang Q."/>
            <person name="Zhang B."/>
            <person name="Ji P."/>
            <person name="Bell-Sakyi L."/>
            <person name="Cui X.M."/>
            <person name="Yuan T.T."/>
            <person name="Jiang B.G."/>
            <person name="Yang W.F."/>
            <person name="Lam T.T."/>
            <person name="Chang Q.C."/>
            <person name="Ding S.J."/>
            <person name="Wang X.J."/>
            <person name="Zhu J.G."/>
            <person name="Ruan X.D."/>
            <person name="Zhao L."/>
            <person name="Wei J.T."/>
            <person name="Ye R.Z."/>
            <person name="Que T.C."/>
            <person name="Du C.H."/>
            <person name="Zhou Y.H."/>
            <person name="Cheng J.X."/>
            <person name="Dai P.F."/>
            <person name="Guo W.B."/>
            <person name="Han X.H."/>
            <person name="Huang E.J."/>
            <person name="Li L.F."/>
            <person name="Wei W."/>
            <person name="Gao Y.C."/>
            <person name="Liu J.Z."/>
            <person name="Shao H.Z."/>
            <person name="Wang X."/>
            <person name="Wang C.C."/>
            <person name="Yang T.C."/>
            <person name="Huo Q.B."/>
            <person name="Li W."/>
            <person name="Chen H.Y."/>
            <person name="Chen S.E."/>
            <person name="Zhou L.G."/>
            <person name="Ni X.B."/>
            <person name="Tian J.H."/>
            <person name="Sheng Y."/>
            <person name="Liu T."/>
            <person name="Pan Y.S."/>
            <person name="Xia L.Y."/>
            <person name="Li J."/>
            <person name="Zhao F."/>
            <person name="Cao W.C."/>
        </authorList>
    </citation>
    <scope>NUCLEOTIDE SEQUENCE</scope>
    <source>
        <strain evidence="1">Rsan-2018</strain>
    </source>
</reference>
<keyword evidence="2" id="KW-1185">Reference proteome</keyword>
<dbReference type="EMBL" id="JABSTV010001245">
    <property type="protein sequence ID" value="KAH7982385.1"/>
    <property type="molecule type" value="Genomic_DNA"/>
</dbReference>
<evidence type="ECO:0000313" key="1">
    <source>
        <dbReference type="EMBL" id="KAH7982385.1"/>
    </source>
</evidence>